<comment type="pathway">
    <text evidence="3">Cofactor biosynthesis; adenosylcobalamin biosynthesis.</text>
</comment>
<dbReference type="PANTHER" id="PTHR42885">
    <property type="entry name" value="HISTIDINOL-PHOSPHATE AMINOTRANSFERASE-RELATED"/>
    <property type="match status" value="1"/>
</dbReference>
<dbReference type="InterPro" id="IPR015421">
    <property type="entry name" value="PyrdxlP-dep_Trfase_major"/>
</dbReference>
<evidence type="ECO:0000256" key="7">
    <source>
        <dbReference type="ARBA" id="ARBA00023239"/>
    </source>
</evidence>
<dbReference type="GO" id="GO:0030170">
    <property type="term" value="F:pyridoxal phosphate binding"/>
    <property type="evidence" value="ECO:0007669"/>
    <property type="project" value="InterPro"/>
</dbReference>
<gene>
    <name evidence="11" type="ORF">SAMN04490355_100350</name>
</gene>
<evidence type="ECO:0000256" key="2">
    <source>
        <dbReference type="ARBA" id="ARBA00003444"/>
    </source>
</evidence>
<dbReference type="InterPro" id="IPR005860">
    <property type="entry name" value="CobD"/>
</dbReference>
<dbReference type="PROSITE" id="PS00105">
    <property type="entry name" value="AA_TRANSFER_CLASS_1"/>
    <property type="match status" value="1"/>
</dbReference>
<accession>A0A1I4H8S1</accession>
<evidence type="ECO:0000313" key="11">
    <source>
        <dbReference type="EMBL" id="SFL38688.1"/>
    </source>
</evidence>
<dbReference type="CDD" id="cd00609">
    <property type="entry name" value="AAT_like"/>
    <property type="match status" value="1"/>
</dbReference>
<comment type="function">
    <text evidence="2">Decarboxylates L-threonine-O-3-phosphate to yield (R)-1-amino-2-propanol O-2-phosphate, the precursor for the linkage between the nucleotide loop and the corrin ring in cobalamin.</text>
</comment>
<feature type="domain" description="Aminotransferase class I/classII large" evidence="10">
    <location>
        <begin position="26"/>
        <end position="357"/>
    </location>
</feature>
<keyword evidence="6" id="KW-0663">Pyridoxal phosphate</keyword>
<dbReference type="GO" id="GO:0009236">
    <property type="term" value="P:cobalamin biosynthetic process"/>
    <property type="evidence" value="ECO:0007669"/>
    <property type="project" value="UniProtKB-UniPathway"/>
</dbReference>
<dbReference type="NCBIfam" id="TIGR01140">
    <property type="entry name" value="L_thr_O3P_dcar"/>
    <property type="match status" value="1"/>
</dbReference>
<dbReference type="GO" id="GO:0048472">
    <property type="term" value="F:threonine-phosphate decarboxylase activity"/>
    <property type="evidence" value="ECO:0007669"/>
    <property type="project" value="UniProtKB-EC"/>
</dbReference>
<dbReference type="SUPFAM" id="SSF53383">
    <property type="entry name" value="PLP-dependent transferases"/>
    <property type="match status" value="1"/>
</dbReference>
<proteinExistence type="predicted"/>
<comment type="catalytic activity">
    <reaction evidence="9">
        <text>O-phospho-L-threonine + H(+) = (R)-1-aminopropan-2-yl phosphate + CO2</text>
        <dbReference type="Rhea" id="RHEA:11492"/>
        <dbReference type="ChEBI" id="CHEBI:15378"/>
        <dbReference type="ChEBI" id="CHEBI:16526"/>
        <dbReference type="ChEBI" id="CHEBI:58563"/>
        <dbReference type="ChEBI" id="CHEBI:58675"/>
        <dbReference type="EC" id="4.1.1.81"/>
    </reaction>
</comment>
<dbReference type="Pfam" id="PF00155">
    <property type="entry name" value="Aminotran_1_2"/>
    <property type="match status" value="1"/>
</dbReference>
<dbReference type="OrthoDB" id="9813612at2"/>
<dbReference type="InterPro" id="IPR015422">
    <property type="entry name" value="PyrdxlP-dep_Trfase_small"/>
</dbReference>
<dbReference type="InterPro" id="IPR015424">
    <property type="entry name" value="PyrdxlP-dep_Trfase"/>
</dbReference>
<dbReference type="PANTHER" id="PTHR42885:SF1">
    <property type="entry name" value="THREONINE-PHOSPHATE DECARBOXYLASE"/>
    <property type="match status" value="1"/>
</dbReference>
<dbReference type="STRING" id="1123291.SAMN04490355_100350"/>
<comment type="cofactor">
    <cofactor evidence="1">
        <name>pyridoxal 5'-phosphate</name>
        <dbReference type="ChEBI" id="CHEBI:597326"/>
    </cofactor>
</comment>
<sequence length="365" mass="40872">MSGLNVFEHGGNLYAKMRETGGGLSEILDFSANINPLGISDKIRQTLHESLESIIHYPDAEGYALKHALSQHYQVDSASITIGNGAVELMYILCHMLAPNRVLVTAPTFSEYESAARASGANIEYFYLDERDNFEIDIEKLMKSLTDIDVIFICNPNNPTGTLLENKKLEKLLEVAKIQDTYVVIDESFIDFLPNAATYTCRHLIAQYENLIILHSLTKFYAIPGLRLGFGLASPKVTMMLHAGKDPWNVNTLAQNAGVVALSDNDYQILSRDYVAEAKIELYNNLLAIKKLKPYSPSVNFILINIKETAMTAKQLRNTMENHNILIRDCSNYPGLSSEYIRLAVKHKEQNHILIDAFKKLLGGI</sequence>
<evidence type="ECO:0000256" key="6">
    <source>
        <dbReference type="ARBA" id="ARBA00022898"/>
    </source>
</evidence>
<dbReference type="Gene3D" id="3.40.640.10">
    <property type="entry name" value="Type I PLP-dependent aspartate aminotransferase-like (Major domain)"/>
    <property type="match status" value="1"/>
</dbReference>
<dbReference type="Proteomes" id="UP000199520">
    <property type="component" value="Unassembled WGS sequence"/>
</dbReference>
<evidence type="ECO:0000256" key="8">
    <source>
        <dbReference type="ARBA" id="ARBA00029996"/>
    </source>
</evidence>
<evidence type="ECO:0000313" key="12">
    <source>
        <dbReference type="Proteomes" id="UP000199520"/>
    </source>
</evidence>
<evidence type="ECO:0000256" key="1">
    <source>
        <dbReference type="ARBA" id="ARBA00001933"/>
    </source>
</evidence>
<dbReference type="EMBL" id="FOTS01000003">
    <property type="protein sequence ID" value="SFL38688.1"/>
    <property type="molecule type" value="Genomic_DNA"/>
</dbReference>
<protein>
    <recommendedName>
        <fullName evidence="4">threonine-phosphate decarboxylase</fullName>
        <ecNumber evidence="4">4.1.1.81</ecNumber>
    </recommendedName>
    <alternativeName>
        <fullName evidence="8">L-threonine-O-3-phosphate decarboxylase</fullName>
    </alternativeName>
</protein>
<dbReference type="Gene3D" id="3.90.1150.10">
    <property type="entry name" value="Aspartate Aminotransferase, domain 1"/>
    <property type="match status" value="1"/>
</dbReference>
<keyword evidence="12" id="KW-1185">Reference proteome</keyword>
<evidence type="ECO:0000256" key="5">
    <source>
        <dbReference type="ARBA" id="ARBA00022573"/>
    </source>
</evidence>
<dbReference type="UniPathway" id="UPA00148"/>
<keyword evidence="7" id="KW-0456">Lyase</keyword>
<reference evidence="12" key="1">
    <citation type="submission" date="2016-10" db="EMBL/GenBank/DDBJ databases">
        <authorList>
            <person name="Varghese N."/>
            <person name="Submissions S."/>
        </authorList>
    </citation>
    <scope>NUCLEOTIDE SEQUENCE [LARGE SCALE GENOMIC DNA]</scope>
    <source>
        <strain evidence="12">DSM 13327</strain>
    </source>
</reference>
<evidence type="ECO:0000256" key="9">
    <source>
        <dbReference type="ARBA" id="ARBA00048531"/>
    </source>
</evidence>
<dbReference type="RefSeq" id="WP_090932465.1">
    <property type="nucleotide sequence ID" value="NZ_FOTS01000003.1"/>
</dbReference>
<evidence type="ECO:0000259" key="10">
    <source>
        <dbReference type="Pfam" id="PF00155"/>
    </source>
</evidence>
<organism evidence="11 12">
    <name type="scientific">Pelosinus propionicus DSM 13327</name>
    <dbReference type="NCBI Taxonomy" id="1123291"/>
    <lineage>
        <taxon>Bacteria</taxon>
        <taxon>Bacillati</taxon>
        <taxon>Bacillota</taxon>
        <taxon>Negativicutes</taxon>
        <taxon>Selenomonadales</taxon>
        <taxon>Sporomusaceae</taxon>
        <taxon>Pelosinus</taxon>
    </lineage>
</organism>
<evidence type="ECO:0000256" key="4">
    <source>
        <dbReference type="ARBA" id="ARBA00012285"/>
    </source>
</evidence>
<dbReference type="InterPro" id="IPR004838">
    <property type="entry name" value="NHTrfase_class1_PyrdxlP-BS"/>
</dbReference>
<evidence type="ECO:0000256" key="3">
    <source>
        <dbReference type="ARBA" id="ARBA00004953"/>
    </source>
</evidence>
<dbReference type="EC" id="4.1.1.81" evidence="4"/>
<name>A0A1I4H8S1_9FIRM</name>
<keyword evidence="5" id="KW-0169">Cobalamin biosynthesis</keyword>
<dbReference type="InterPro" id="IPR004839">
    <property type="entry name" value="Aminotransferase_I/II_large"/>
</dbReference>
<dbReference type="AlphaFoldDB" id="A0A1I4H8S1"/>